<dbReference type="FunFam" id="3.10.300.10:FF:000001">
    <property type="entry name" value="Putative 3-methyladenine DNA glycosylase"/>
    <property type="match status" value="1"/>
</dbReference>
<keyword evidence="10" id="KW-1185">Reference proteome</keyword>
<evidence type="ECO:0000256" key="1">
    <source>
        <dbReference type="ARBA" id="ARBA00000086"/>
    </source>
</evidence>
<dbReference type="PANTHER" id="PTHR10429:SF0">
    <property type="entry name" value="DNA-3-METHYLADENINE GLYCOSYLASE"/>
    <property type="match status" value="1"/>
</dbReference>
<dbReference type="CDD" id="cd00540">
    <property type="entry name" value="AAG"/>
    <property type="match status" value="1"/>
</dbReference>
<dbReference type="RefSeq" id="XP_024370684.1">
    <property type="nucleotide sequence ID" value="XM_024514916.2"/>
</dbReference>
<evidence type="ECO:0000256" key="2">
    <source>
        <dbReference type="ARBA" id="ARBA00002421"/>
    </source>
</evidence>
<sequence>MHLLALYASAGSVSLSQNCRVFALDLRRSLRVQRMSATKTTTPNRVVSPYFAKKPAGGKGLKRTMVNSAKREVKEQPEEDKDSTIFTQPQPADNYKLLSSDFYACDALDLAPRLLGKFLRHDDVILQITEVEAYRTGDTACHARFGRTSRTEAMFRAGGHAYVYLCYGINIMLNVVADKEGVGAAVLIRACSPVAGLATIQQRRKQAAVKPVLLTGPGKVGQALGLTTDWSCHPLFLPGGLEILDGATPEAILAGPRVGIDYAAPEDVVAPWRFAVAGTPWVSAPRATLLPIPLSSVSI</sequence>
<dbReference type="EnsemblPlants" id="Pp3c1_41490V3.4">
    <property type="protein sequence ID" value="Pp3c1_41490V3.4"/>
    <property type="gene ID" value="Pp3c1_41490"/>
</dbReference>
<dbReference type="RefSeq" id="XP_073394923.1">
    <property type="nucleotide sequence ID" value="XM_073538822.1"/>
</dbReference>
<organism evidence="9 10">
    <name type="scientific">Physcomitrium patens</name>
    <name type="common">Spreading-leaved earth moss</name>
    <name type="synonym">Physcomitrella patens</name>
    <dbReference type="NCBI Taxonomy" id="3218"/>
    <lineage>
        <taxon>Eukaryota</taxon>
        <taxon>Viridiplantae</taxon>
        <taxon>Streptophyta</taxon>
        <taxon>Embryophyta</taxon>
        <taxon>Bryophyta</taxon>
        <taxon>Bryophytina</taxon>
        <taxon>Bryopsida</taxon>
        <taxon>Funariidae</taxon>
        <taxon>Funariales</taxon>
        <taxon>Funariaceae</taxon>
        <taxon>Physcomitrium</taxon>
    </lineage>
</organism>
<evidence type="ECO:0000256" key="4">
    <source>
        <dbReference type="ARBA" id="ARBA00012000"/>
    </source>
</evidence>
<dbReference type="Gramene" id="Pp3c1_41490V3.3">
    <property type="protein sequence ID" value="Pp3c1_41490V3.3"/>
    <property type="gene ID" value="Pp3c1_41490"/>
</dbReference>
<dbReference type="GeneID" id="112280005"/>
<dbReference type="Proteomes" id="UP000006727">
    <property type="component" value="Chromosome 1"/>
</dbReference>
<evidence type="ECO:0000256" key="6">
    <source>
        <dbReference type="ARBA" id="ARBA00022801"/>
    </source>
</evidence>
<dbReference type="AlphaFoldDB" id="A0A7I4C5E1"/>
<keyword evidence="7" id="KW-0234">DNA repair</keyword>
<dbReference type="NCBIfam" id="TIGR00567">
    <property type="entry name" value="3mg"/>
    <property type="match status" value="1"/>
</dbReference>
<dbReference type="InterPro" id="IPR011034">
    <property type="entry name" value="Formyl_transferase-like_C_sf"/>
</dbReference>
<keyword evidence="6" id="KW-0378">Hydrolase</keyword>
<evidence type="ECO:0000256" key="5">
    <source>
        <dbReference type="ARBA" id="ARBA00022763"/>
    </source>
</evidence>
<dbReference type="EnsemblPlants" id="Pp3c1_41490V3.3">
    <property type="protein sequence ID" value="Pp3c1_41490V3.3"/>
    <property type="gene ID" value="Pp3c1_41490"/>
</dbReference>
<keyword evidence="5" id="KW-0227">DNA damage</keyword>
<reference evidence="9 10" key="2">
    <citation type="journal article" date="2018" name="Plant J.">
        <title>The Physcomitrella patens chromosome-scale assembly reveals moss genome structure and evolution.</title>
        <authorList>
            <person name="Lang D."/>
            <person name="Ullrich K.K."/>
            <person name="Murat F."/>
            <person name="Fuchs J."/>
            <person name="Jenkins J."/>
            <person name="Haas F.B."/>
            <person name="Piednoel M."/>
            <person name="Gundlach H."/>
            <person name="Van Bel M."/>
            <person name="Meyberg R."/>
            <person name="Vives C."/>
            <person name="Morata J."/>
            <person name="Symeonidi A."/>
            <person name="Hiss M."/>
            <person name="Muchero W."/>
            <person name="Kamisugi Y."/>
            <person name="Saleh O."/>
            <person name="Blanc G."/>
            <person name="Decker E.L."/>
            <person name="van Gessel N."/>
            <person name="Grimwood J."/>
            <person name="Hayes R.D."/>
            <person name="Graham S.W."/>
            <person name="Gunter L.E."/>
            <person name="McDaniel S.F."/>
            <person name="Hoernstein S.N.W."/>
            <person name="Larsson A."/>
            <person name="Li F.W."/>
            <person name="Perroud P.F."/>
            <person name="Phillips J."/>
            <person name="Ranjan P."/>
            <person name="Rokshar D.S."/>
            <person name="Rothfels C.J."/>
            <person name="Schneider L."/>
            <person name="Shu S."/>
            <person name="Stevenson D.W."/>
            <person name="Thummler F."/>
            <person name="Tillich M."/>
            <person name="Villarreal Aguilar J.C."/>
            <person name="Widiez T."/>
            <person name="Wong G.K."/>
            <person name="Wymore A."/>
            <person name="Zhang Y."/>
            <person name="Zimmer A.D."/>
            <person name="Quatrano R.S."/>
            <person name="Mayer K.F.X."/>
            <person name="Goodstein D."/>
            <person name="Casacuberta J.M."/>
            <person name="Vandepoele K."/>
            <person name="Reski R."/>
            <person name="Cuming A.C."/>
            <person name="Tuskan G.A."/>
            <person name="Maumus F."/>
            <person name="Salse J."/>
            <person name="Schmutz J."/>
            <person name="Rensing S.A."/>
        </authorList>
    </citation>
    <scope>NUCLEOTIDE SEQUENCE [LARGE SCALE GENOMIC DNA]</scope>
    <source>
        <strain evidence="9 10">cv. Gransden 2004</strain>
    </source>
</reference>
<accession>A0A7I4C5E1</accession>
<reference evidence="9 10" key="1">
    <citation type="journal article" date="2008" name="Science">
        <title>The Physcomitrella genome reveals evolutionary insights into the conquest of land by plants.</title>
        <authorList>
            <person name="Rensing S."/>
            <person name="Lang D."/>
            <person name="Zimmer A."/>
            <person name="Terry A."/>
            <person name="Salamov A."/>
            <person name="Shapiro H."/>
            <person name="Nishiyama T."/>
            <person name="Perroud P.-F."/>
            <person name="Lindquist E."/>
            <person name="Kamisugi Y."/>
            <person name="Tanahashi T."/>
            <person name="Sakakibara K."/>
            <person name="Fujita T."/>
            <person name="Oishi K."/>
            <person name="Shin-I T."/>
            <person name="Kuroki Y."/>
            <person name="Toyoda A."/>
            <person name="Suzuki Y."/>
            <person name="Hashimoto A."/>
            <person name="Yamaguchi K."/>
            <person name="Sugano A."/>
            <person name="Kohara Y."/>
            <person name="Fujiyama A."/>
            <person name="Anterola A."/>
            <person name="Aoki S."/>
            <person name="Ashton N."/>
            <person name="Barbazuk W.B."/>
            <person name="Barker E."/>
            <person name="Bennetzen J."/>
            <person name="Bezanilla M."/>
            <person name="Blankenship R."/>
            <person name="Cho S.H."/>
            <person name="Dutcher S."/>
            <person name="Estelle M."/>
            <person name="Fawcett J.A."/>
            <person name="Gundlach H."/>
            <person name="Hanada K."/>
            <person name="Heyl A."/>
            <person name="Hicks K.A."/>
            <person name="Hugh J."/>
            <person name="Lohr M."/>
            <person name="Mayer K."/>
            <person name="Melkozernov A."/>
            <person name="Murata T."/>
            <person name="Nelson D."/>
            <person name="Pils B."/>
            <person name="Prigge M."/>
            <person name="Reiss B."/>
            <person name="Renner T."/>
            <person name="Rombauts S."/>
            <person name="Rushton P."/>
            <person name="Sanderfoot A."/>
            <person name="Schween G."/>
            <person name="Shiu S.-H."/>
            <person name="Stueber K."/>
            <person name="Theodoulou F.L."/>
            <person name="Tu H."/>
            <person name="Van de Peer Y."/>
            <person name="Verrier P.J."/>
            <person name="Waters E."/>
            <person name="Wood A."/>
            <person name="Yang L."/>
            <person name="Cove D."/>
            <person name="Cuming A."/>
            <person name="Hasebe M."/>
            <person name="Lucas S."/>
            <person name="Mishler D.B."/>
            <person name="Reski R."/>
            <person name="Grigoriev I."/>
            <person name="Quatrano R.S."/>
            <person name="Boore J.L."/>
        </authorList>
    </citation>
    <scope>NUCLEOTIDE SEQUENCE [LARGE SCALE GENOMIC DNA]</scope>
    <source>
        <strain evidence="9 10">cv. Gransden 2004</strain>
    </source>
</reference>
<evidence type="ECO:0000313" key="10">
    <source>
        <dbReference type="Proteomes" id="UP000006727"/>
    </source>
</evidence>
<dbReference type="GO" id="GO:0003905">
    <property type="term" value="F:alkylbase DNA N-glycosylase activity"/>
    <property type="evidence" value="ECO:0000318"/>
    <property type="project" value="GO_Central"/>
</dbReference>
<dbReference type="GO" id="GO:0006284">
    <property type="term" value="P:base-excision repair"/>
    <property type="evidence" value="ECO:0000318"/>
    <property type="project" value="GO_Central"/>
</dbReference>
<dbReference type="Pfam" id="PF02245">
    <property type="entry name" value="Pur_DNA_glyco"/>
    <property type="match status" value="1"/>
</dbReference>
<comment type="catalytic activity">
    <reaction evidence="1">
        <text>Hydrolysis of alkylated DNA, releasing 3-methyladenine, 3-methylguanine, 7-methylguanine and 7-methyladenine.</text>
        <dbReference type="EC" id="3.2.2.21"/>
    </reaction>
</comment>
<evidence type="ECO:0000256" key="8">
    <source>
        <dbReference type="ARBA" id="ARBA00033426"/>
    </source>
</evidence>
<dbReference type="GO" id="GO:0003677">
    <property type="term" value="F:DNA binding"/>
    <property type="evidence" value="ECO:0007669"/>
    <property type="project" value="InterPro"/>
</dbReference>
<evidence type="ECO:0000313" key="9">
    <source>
        <dbReference type="EnsemblPlants" id="Pp3c1_41490V3.4"/>
    </source>
</evidence>
<dbReference type="InterPro" id="IPR003180">
    <property type="entry name" value="MPG"/>
</dbReference>
<name>A0A7I4C5E1_PHYPA</name>
<proteinExistence type="inferred from homology"/>
<dbReference type="HAMAP" id="MF_00527">
    <property type="entry name" value="3MGH"/>
    <property type="match status" value="1"/>
</dbReference>
<dbReference type="KEGG" id="ppp:112280005"/>
<dbReference type="EMBL" id="ABEU02000001">
    <property type="status" value="NOT_ANNOTATED_CDS"/>
    <property type="molecule type" value="Genomic_DNA"/>
</dbReference>
<evidence type="ECO:0000256" key="7">
    <source>
        <dbReference type="ARBA" id="ARBA00023204"/>
    </source>
</evidence>
<dbReference type="Gene3D" id="3.10.300.10">
    <property type="entry name" value="Methylpurine-DNA glycosylase (MPG)"/>
    <property type="match status" value="1"/>
</dbReference>
<dbReference type="PANTHER" id="PTHR10429">
    <property type="entry name" value="DNA-3-METHYLADENINE GLYCOSYLASE"/>
    <property type="match status" value="1"/>
</dbReference>
<dbReference type="SUPFAM" id="SSF50486">
    <property type="entry name" value="FMT C-terminal domain-like"/>
    <property type="match status" value="1"/>
</dbReference>
<dbReference type="Gramene" id="Pp3c1_41490V3.4">
    <property type="protein sequence ID" value="Pp3c1_41490V3.4"/>
    <property type="gene ID" value="Pp3c1_41490"/>
</dbReference>
<dbReference type="FunCoup" id="A0A7I4C5E1">
    <property type="interactions" value="572"/>
</dbReference>
<dbReference type="InterPro" id="IPR036995">
    <property type="entry name" value="MPG_sf"/>
</dbReference>
<dbReference type="EC" id="3.2.2.21" evidence="4"/>
<protein>
    <recommendedName>
        <fullName evidence="4">DNA-3-methyladenine glycosylase II</fullName>
        <ecNumber evidence="4">3.2.2.21</ecNumber>
    </recommendedName>
    <alternativeName>
        <fullName evidence="8">3-methyladenine DNA glycosidase</fullName>
    </alternativeName>
</protein>
<evidence type="ECO:0000256" key="3">
    <source>
        <dbReference type="ARBA" id="ARBA00009232"/>
    </source>
</evidence>
<gene>
    <name evidence="9" type="primary">LOC112280005</name>
</gene>
<comment type="function">
    <text evidence="2">Hydrolysis of the deoxyribose N-glycosidic bond to excise 3-methyladenine, and 7-methylguanine from the damaged DNA polymer formed by alkylation lesions.</text>
</comment>
<comment type="similarity">
    <text evidence="3">Belongs to the DNA glycosylase MPG family.</text>
</comment>
<reference evidence="9" key="3">
    <citation type="submission" date="2020-12" db="UniProtKB">
        <authorList>
            <consortium name="EnsemblPlants"/>
        </authorList>
    </citation>
    <scope>IDENTIFICATION</scope>
</reference>